<keyword evidence="4" id="KW-0808">Transferase</keyword>
<keyword evidence="2" id="KW-1003">Cell membrane</keyword>
<evidence type="ECO:0000313" key="7">
    <source>
        <dbReference type="EMBL" id="MBW3128929.1"/>
    </source>
</evidence>
<dbReference type="InterPro" id="IPR001173">
    <property type="entry name" value="Glyco_trans_2-like"/>
</dbReference>
<evidence type="ECO:0000256" key="4">
    <source>
        <dbReference type="ARBA" id="ARBA00022679"/>
    </source>
</evidence>
<organism evidence="7 8">
    <name type="scientific">Hymenobacter profundi</name>
    <dbReference type="NCBI Taxonomy" id="1982110"/>
    <lineage>
        <taxon>Bacteria</taxon>
        <taxon>Pseudomonadati</taxon>
        <taxon>Bacteroidota</taxon>
        <taxon>Cytophagia</taxon>
        <taxon>Cytophagales</taxon>
        <taxon>Hymenobacteraceae</taxon>
        <taxon>Hymenobacter</taxon>
    </lineage>
</organism>
<keyword evidence="8" id="KW-1185">Reference proteome</keyword>
<comment type="caution">
    <text evidence="7">The sequence shown here is derived from an EMBL/GenBank/DDBJ whole genome shotgun (WGS) entry which is preliminary data.</text>
</comment>
<evidence type="ECO:0000256" key="3">
    <source>
        <dbReference type="ARBA" id="ARBA00022676"/>
    </source>
</evidence>
<evidence type="ECO:0000256" key="2">
    <source>
        <dbReference type="ARBA" id="ARBA00022475"/>
    </source>
</evidence>
<dbReference type="PANTHER" id="PTHR43646">
    <property type="entry name" value="GLYCOSYLTRANSFERASE"/>
    <property type="match status" value="1"/>
</dbReference>
<keyword evidence="5" id="KW-0472">Membrane</keyword>
<proteinExistence type="predicted"/>
<evidence type="ECO:0000256" key="5">
    <source>
        <dbReference type="ARBA" id="ARBA00023136"/>
    </source>
</evidence>
<accession>A0ABS6WZR4</accession>
<reference evidence="7 8" key="1">
    <citation type="submission" date="2021-07" db="EMBL/GenBank/DDBJ databases">
        <title>Hymenobacter profundi sp. nov., isolated from deep-sea water.</title>
        <authorList>
            <person name="Kim M.K."/>
        </authorList>
    </citation>
    <scope>NUCLEOTIDE SEQUENCE [LARGE SCALE GENOMIC DNA]</scope>
    <source>
        <strain evidence="7 8">M2</strain>
    </source>
</reference>
<evidence type="ECO:0000259" key="6">
    <source>
        <dbReference type="Pfam" id="PF00535"/>
    </source>
</evidence>
<sequence>MPSSSSSGNSAAPSVSIIIPTFNEADSIAELVRCLRAATVGDEVEILVADGQSPDATAALAQAAGARVVVCPRKGRAAQMNHGAHMATGEILYFLHADTYPPAGFLADIRQALAQGYRSGCYRLAFDHPHWFLRANAWFTRFPWTVVRFGDQSLFVSKALFAQIGGFWEDLLVMEDQEIIVRLKAQGPFRVVPRTVTTSARKYLDNGVYRLQGLFTSIAMLYWVGVSQENLVRFYRFFIRKGKL</sequence>
<gene>
    <name evidence="7" type="ORF">KYK14_10235</name>
</gene>
<comment type="subcellular location">
    <subcellularLocation>
        <location evidence="1">Cell membrane</location>
    </subcellularLocation>
</comment>
<dbReference type="NCBIfam" id="TIGR04283">
    <property type="entry name" value="glyco_like_mftF"/>
    <property type="match status" value="1"/>
</dbReference>
<dbReference type="Proteomes" id="UP000826188">
    <property type="component" value="Unassembled WGS sequence"/>
</dbReference>
<dbReference type="EMBL" id="JAHWGL010000035">
    <property type="protein sequence ID" value="MBW3128929.1"/>
    <property type="molecule type" value="Genomic_DNA"/>
</dbReference>
<evidence type="ECO:0000256" key="1">
    <source>
        <dbReference type="ARBA" id="ARBA00004236"/>
    </source>
</evidence>
<protein>
    <submittedName>
        <fullName evidence="7">TIGR04283 family arsenosugar biosynthesis glycosyltransferase</fullName>
    </submittedName>
</protein>
<dbReference type="RefSeq" id="WP_219158756.1">
    <property type="nucleotide sequence ID" value="NZ_JAHWGL010000035.1"/>
</dbReference>
<dbReference type="CDD" id="cd02522">
    <property type="entry name" value="GT_2_like_a"/>
    <property type="match status" value="1"/>
</dbReference>
<dbReference type="InterPro" id="IPR026461">
    <property type="entry name" value="Trfase_2_rSAM/seldom_assoc"/>
</dbReference>
<keyword evidence="3" id="KW-0328">Glycosyltransferase</keyword>
<feature type="domain" description="Glycosyltransferase 2-like" evidence="6">
    <location>
        <begin position="16"/>
        <end position="117"/>
    </location>
</feature>
<dbReference type="Pfam" id="PF00535">
    <property type="entry name" value="Glycos_transf_2"/>
    <property type="match status" value="1"/>
</dbReference>
<dbReference type="PANTHER" id="PTHR43646:SF2">
    <property type="entry name" value="GLYCOSYLTRANSFERASE 2-LIKE DOMAIN-CONTAINING PROTEIN"/>
    <property type="match status" value="1"/>
</dbReference>
<evidence type="ECO:0000313" key="8">
    <source>
        <dbReference type="Proteomes" id="UP000826188"/>
    </source>
</evidence>
<name>A0ABS6WZR4_9BACT</name>